<evidence type="ECO:0000256" key="1">
    <source>
        <dbReference type="ARBA" id="ARBA00001033"/>
    </source>
</evidence>
<dbReference type="GO" id="GO:0046854">
    <property type="term" value="P:phosphatidylinositol phosphate biosynthetic process"/>
    <property type="evidence" value="ECO:0007669"/>
    <property type="project" value="InterPro"/>
</dbReference>
<dbReference type="Proteomes" id="UP001153069">
    <property type="component" value="Unassembled WGS sequence"/>
</dbReference>
<feature type="binding site" evidence="8">
    <location>
        <position position="127"/>
    </location>
    <ligand>
        <name>Mg(2+)</name>
        <dbReference type="ChEBI" id="CHEBI:18420"/>
        <label>1</label>
        <note>catalytic</note>
    </ligand>
</feature>
<evidence type="ECO:0000256" key="6">
    <source>
        <dbReference type="ARBA" id="ARBA00022801"/>
    </source>
</evidence>
<dbReference type="EMBL" id="CAICTM010000272">
    <property type="protein sequence ID" value="CAB9506613.1"/>
    <property type="molecule type" value="Genomic_DNA"/>
</dbReference>
<dbReference type="PRINTS" id="PR00378">
    <property type="entry name" value="LIIMPHPHTASE"/>
</dbReference>
<dbReference type="Gene3D" id="3.40.190.80">
    <property type="match status" value="1"/>
</dbReference>
<dbReference type="Pfam" id="PF00459">
    <property type="entry name" value="Inositol_P"/>
    <property type="match status" value="1"/>
</dbReference>
<comment type="cofactor">
    <cofactor evidence="2 8 9">
        <name>Mg(2+)</name>
        <dbReference type="ChEBI" id="CHEBI:18420"/>
    </cofactor>
</comment>
<dbReference type="GO" id="GO:0008934">
    <property type="term" value="F:inositol monophosphate 1-phosphatase activity"/>
    <property type="evidence" value="ECO:0007669"/>
    <property type="project" value="InterPro"/>
</dbReference>
<dbReference type="InterPro" id="IPR020583">
    <property type="entry name" value="Inositol_monoP_metal-BS"/>
</dbReference>
<evidence type="ECO:0000256" key="5">
    <source>
        <dbReference type="ARBA" id="ARBA00022723"/>
    </source>
</evidence>
<evidence type="ECO:0000313" key="11">
    <source>
        <dbReference type="Proteomes" id="UP001153069"/>
    </source>
</evidence>
<sequence length="334" mass="36024">MKHQTDSNALLLGAVAGAATVGATCMWAYQKWTKNKQENSFNIPSQLLNSPYKEQFQLAVKVAILAGNNIALYGNAKGTQAEASNDDLGIETKASAADFCTKIDVLNEEIVTAAIQTTFPDHAIIGEESTGTGTIPPLTDKPTWIIDPIDGTTNFASGLPLACVSIAFCVNKRPVMGCVFAPMTNELYLAAKGFGAYRNGVRITQRQHVDLQQAVVAFEFGYPRNKQAVDNMVAAVAQFMERGCRATRQIGSGVLDLCWVATGRFSLIYSGIAGEGWKPWDYAAGLVIAQEAGCAMENFQPNNSDGVFDLYGDSIICAISKELLEECRQIVTKI</sequence>
<keyword evidence="5 8" id="KW-0479">Metal-binding</keyword>
<keyword evidence="7 8" id="KW-0460">Magnesium</keyword>
<name>A0A9N8DP90_9STRA</name>
<dbReference type="SUPFAM" id="SSF56655">
    <property type="entry name" value="Carbohydrate phosphatase"/>
    <property type="match status" value="1"/>
</dbReference>
<evidence type="ECO:0000256" key="9">
    <source>
        <dbReference type="RuleBase" id="RU364068"/>
    </source>
</evidence>
<comment type="similarity">
    <text evidence="4 9">Belongs to the inositol monophosphatase superfamily.</text>
</comment>
<accession>A0A9N8DP90</accession>
<dbReference type="PANTHER" id="PTHR20854">
    <property type="entry name" value="INOSITOL MONOPHOSPHATASE"/>
    <property type="match status" value="1"/>
</dbReference>
<dbReference type="OrthoDB" id="10254945at2759"/>
<dbReference type="PANTHER" id="PTHR20854:SF4">
    <property type="entry name" value="INOSITOL-1-MONOPHOSPHATASE-RELATED"/>
    <property type="match status" value="1"/>
</dbReference>
<gene>
    <name evidence="10" type="ORF">SEMRO_273_G105010.1</name>
</gene>
<feature type="binding site" evidence="8">
    <location>
        <position position="147"/>
    </location>
    <ligand>
        <name>Mg(2+)</name>
        <dbReference type="ChEBI" id="CHEBI:18420"/>
        <label>1</label>
        <note>catalytic</note>
    </ligand>
</feature>
<dbReference type="EC" id="3.1.3.25" evidence="9"/>
<dbReference type="GO" id="GO:0007165">
    <property type="term" value="P:signal transduction"/>
    <property type="evidence" value="ECO:0007669"/>
    <property type="project" value="TreeGrafter"/>
</dbReference>
<dbReference type="Gene3D" id="3.30.540.10">
    <property type="entry name" value="Fructose-1,6-Bisphosphatase, subunit A, domain 1"/>
    <property type="match status" value="1"/>
</dbReference>
<protein>
    <recommendedName>
        <fullName evidence="9">Inositol-1-monophosphatase</fullName>
        <ecNumber evidence="9">3.1.3.25</ecNumber>
    </recommendedName>
</protein>
<dbReference type="AlphaFoldDB" id="A0A9N8DP90"/>
<feature type="binding site" evidence="8">
    <location>
        <position position="149"/>
    </location>
    <ligand>
        <name>Mg(2+)</name>
        <dbReference type="ChEBI" id="CHEBI:18420"/>
        <label>1</label>
        <note>catalytic</note>
    </ligand>
</feature>
<dbReference type="InterPro" id="IPR000760">
    <property type="entry name" value="Inositol_monophosphatase-like"/>
</dbReference>
<comment type="pathway">
    <text evidence="3 9">Polyol metabolism; myo-inositol biosynthesis; myo-inositol from D-glucose 6-phosphate: step 2/2.</text>
</comment>
<dbReference type="GO" id="GO:0046872">
    <property type="term" value="F:metal ion binding"/>
    <property type="evidence" value="ECO:0007669"/>
    <property type="project" value="UniProtKB-KW"/>
</dbReference>
<evidence type="ECO:0000256" key="4">
    <source>
        <dbReference type="ARBA" id="ARBA00009759"/>
    </source>
</evidence>
<evidence type="ECO:0000256" key="3">
    <source>
        <dbReference type="ARBA" id="ARBA00005152"/>
    </source>
</evidence>
<comment type="caution">
    <text evidence="10">The sequence shown here is derived from an EMBL/GenBank/DDBJ whole genome shotgun (WGS) entry which is preliminary data.</text>
</comment>
<dbReference type="GO" id="GO:0006020">
    <property type="term" value="P:inositol metabolic process"/>
    <property type="evidence" value="ECO:0007669"/>
    <property type="project" value="TreeGrafter"/>
</dbReference>
<evidence type="ECO:0000256" key="7">
    <source>
        <dbReference type="ARBA" id="ARBA00022842"/>
    </source>
</evidence>
<dbReference type="PROSITE" id="PS00629">
    <property type="entry name" value="IMP_1"/>
    <property type="match status" value="1"/>
</dbReference>
<organism evidence="10 11">
    <name type="scientific">Seminavis robusta</name>
    <dbReference type="NCBI Taxonomy" id="568900"/>
    <lineage>
        <taxon>Eukaryota</taxon>
        <taxon>Sar</taxon>
        <taxon>Stramenopiles</taxon>
        <taxon>Ochrophyta</taxon>
        <taxon>Bacillariophyta</taxon>
        <taxon>Bacillariophyceae</taxon>
        <taxon>Bacillariophycidae</taxon>
        <taxon>Naviculales</taxon>
        <taxon>Naviculaceae</taxon>
        <taxon>Seminavis</taxon>
    </lineage>
</organism>
<evidence type="ECO:0000256" key="2">
    <source>
        <dbReference type="ARBA" id="ARBA00001946"/>
    </source>
</evidence>
<evidence type="ECO:0000313" key="10">
    <source>
        <dbReference type="EMBL" id="CAB9506613.1"/>
    </source>
</evidence>
<dbReference type="FunFam" id="3.30.540.10:FF:000004">
    <property type="entry name" value="Inositol-1-monophosphatase"/>
    <property type="match status" value="1"/>
</dbReference>
<feature type="binding site" evidence="8">
    <location>
        <position position="150"/>
    </location>
    <ligand>
        <name>Mg(2+)</name>
        <dbReference type="ChEBI" id="CHEBI:18420"/>
        <label>1</label>
        <note>catalytic</note>
    </ligand>
</feature>
<feature type="binding site" evidence="8">
    <location>
        <position position="281"/>
    </location>
    <ligand>
        <name>Mg(2+)</name>
        <dbReference type="ChEBI" id="CHEBI:18420"/>
        <label>1</label>
        <note>catalytic</note>
    </ligand>
</feature>
<proteinExistence type="inferred from homology"/>
<comment type="catalytic activity">
    <reaction evidence="1 9">
        <text>a myo-inositol phosphate + H2O = myo-inositol + phosphate</text>
        <dbReference type="Rhea" id="RHEA:24056"/>
        <dbReference type="ChEBI" id="CHEBI:15377"/>
        <dbReference type="ChEBI" id="CHEBI:17268"/>
        <dbReference type="ChEBI" id="CHEBI:43474"/>
        <dbReference type="ChEBI" id="CHEBI:84139"/>
        <dbReference type="EC" id="3.1.3.25"/>
    </reaction>
</comment>
<keyword evidence="11" id="KW-1185">Reference proteome</keyword>
<dbReference type="CDD" id="cd01639">
    <property type="entry name" value="IMPase"/>
    <property type="match status" value="1"/>
</dbReference>
<keyword evidence="6 9" id="KW-0378">Hydrolase</keyword>
<dbReference type="InterPro" id="IPR033942">
    <property type="entry name" value="IMPase"/>
</dbReference>
<dbReference type="PRINTS" id="PR00377">
    <property type="entry name" value="IMPHPHTASES"/>
</dbReference>
<reference evidence="10" key="1">
    <citation type="submission" date="2020-06" db="EMBL/GenBank/DDBJ databases">
        <authorList>
            <consortium name="Plant Systems Biology data submission"/>
        </authorList>
    </citation>
    <scope>NUCLEOTIDE SEQUENCE</scope>
    <source>
        <strain evidence="10">D6</strain>
    </source>
</reference>
<dbReference type="InterPro" id="IPR020552">
    <property type="entry name" value="Inositol_monoPase_Li-sen"/>
</dbReference>
<evidence type="ECO:0000256" key="8">
    <source>
        <dbReference type="PIRSR" id="PIRSR600760-2"/>
    </source>
</evidence>